<comment type="caution">
    <text evidence="1">The sequence shown here is derived from an EMBL/GenBank/DDBJ whole genome shotgun (WGS) entry which is preliminary data.</text>
</comment>
<dbReference type="EMBL" id="CAJVPZ010014695">
    <property type="protein sequence ID" value="CAG8659929.1"/>
    <property type="molecule type" value="Genomic_DNA"/>
</dbReference>
<protein>
    <submittedName>
        <fullName evidence="1">4334_t:CDS:1</fullName>
    </submittedName>
</protein>
<keyword evidence="2" id="KW-1185">Reference proteome</keyword>
<dbReference type="Proteomes" id="UP000789396">
    <property type="component" value="Unassembled WGS sequence"/>
</dbReference>
<evidence type="ECO:0000313" key="1">
    <source>
        <dbReference type="EMBL" id="CAG8659929.1"/>
    </source>
</evidence>
<feature type="non-terminal residue" evidence="1">
    <location>
        <position position="1"/>
    </location>
</feature>
<proteinExistence type="predicted"/>
<evidence type="ECO:0000313" key="2">
    <source>
        <dbReference type="Proteomes" id="UP000789396"/>
    </source>
</evidence>
<name>A0A9N9HA25_9GLOM</name>
<organism evidence="1 2">
    <name type="scientific">Racocetra fulgida</name>
    <dbReference type="NCBI Taxonomy" id="60492"/>
    <lineage>
        <taxon>Eukaryota</taxon>
        <taxon>Fungi</taxon>
        <taxon>Fungi incertae sedis</taxon>
        <taxon>Mucoromycota</taxon>
        <taxon>Glomeromycotina</taxon>
        <taxon>Glomeromycetes</taxon>
        <taxon>Diversisporales</taxon>
        <taxon>Gigasporaceae</taxon>
        <taxon>Racocetra</taxon>
    </lineage>
</organism>
<accession>A0A9N9HA25</accession>
<sequence length="53" mass="6103">GDDQKIAKDWDKEHKSSKTNALQLTLTIQLFREVRIGTIEHGILTSVLQKKRN</sequence>
<dbReference type="AlphaFoldDB" id="A0A9N9HA25"/>
<reference evidence="1" key="1">
    <citation type="submission" date="2021-06" db="EMBL/GenBank/DDBJ databases">
        <authorList>
            <person name="Kallberg Y."/>
            <person name="Tangrot J."/>
            <person name="Rosling A."/>
        </authorList>
    </citation>
    <scope>NUCLEOTIDE SEQUENCE</scope>
    <source>
        <strain evidence="1">IN212</strain>
    </source>
</reference>
<gene>
    <name evidence="1" type="ORF">RFULGI_LOCUS8808</name>
</gene>